<evidence type="ECO:0000313" key="8">
    <source>
        <dbReference type="EMBL" id="CEM27257.1"/>
    </source>
</evidence>
<dbReference type="InterPro" id="IPR014746">
    <property type="entry name" value="Gln_synth/guanido_kin_cat_dom"/>
</dbReference>
<keyword evidence="4 5" id="KW-0067">ATP-binding</keyword>
<feature type="binding site" evidence="5">
    <location>
        <begin position="231"/>
        <end position="235"/>
    </location>
    <ligand>
        <name>ATP</name>
        <dbReference type="ChEBI" id="CHEBI:30616"/>
    </ligand>
</feature>
<dbReference type="PROSITE" id="PS51510">
    <property type="entry name" value="PHOSPHAGEN_KINASE_C"/>
    <property type="match status" value="1"/>
</dbReference>
<dbReference type="Pfam" id="PF00217">
    <property type="entry name" value="ATP-gua_Ptrans"/>
    <property type="match status" value="1"/>
</dbReference>
<organism evidence="8">
    <name type="scientific">Chromera velia CCMP2878</name>
    <dbReference type="NCBI Taxonomy" id="1169474"/>
    <lineage>
        <taxon>Eukaryota</taxon>
        <taxon>Sar</taxon>
        <taxon>Alveolata</taxon>
        <taxon>Colpodellida</taxon>
        <taxon>Chromeraceae</taxon>
        <taxon>Chromera</taxon>
    </lineage>
</organism>
<dbReference type="SUPFAM" id="SSF55931">
    <property type="entry name" value="Glutamine synthetase/guanido kinase"/>
    <property type="match status" value="1"/>
</dbReference>
<feature type="region of interest" description="Disordered" evidence="6">
    <location>
        <begin position="125"/>
        <end position="148"/>
    </location>
</feature>
<feature type="domain" description="Phosphagen kinase C-terminal" evidence="7">
    <location>
        <begin position="228"/>
        <end position="474"/>
    </location>
</feature>
<dbReference type="InterPro" id="IPR022414">
    <property type="entry name" value="ATP-guanido_PTrfase_cat"/>
</dbReference>
<dbReference type="PANTHER" id="PTHR11547:SF64">
    <property type="entry name" value="CHROMOSOME UNDETERMINED SCAFFOLD_51, WHOLE GENOME SHOTGUN SEQUENCE"/>
    <property type="match status" value="1"/>
</dbReference>
<dbReference type="InterPro" id="IPR000749">
    <property type="entry name" value="ATP-guanido_PTrfase"/>
</dbReference>
<proteinExistence type="inferred from homology"/>
<feature type="binding site" evidence="5">
    <location>
        <position position="335"/>
    </location>
    <ligand>
        <name>ATP</name>
        <dbReference type="ChEBI" id="CHEBI:30616"/>
    </ligand>
</feature>
<evidence type="ECO:0000256" key="3">
    <source>
        <dbReference type="ARBA" id="ARBA00022777"/>
    </source>
</evidence>
<sequence>MLADSNPECPSSLHLPSLFLFHPEPPESTSIYALKVWKSRISRRKRRAMRRRLYQKKSALSPCRIPSPSILMPRSVPSSPHTMSIRHDEDTEMQGPSDIALPPTAHLLANQGSADLFLIERYHGASPPDSPAASSVSPPEPNAEASRACREEVKRLSLQLSDLQEDGGEVFNNLIAQWDAQIANPEVYIETFAPLIRFCHQVSEETVQPPEDFRPLPTGLPSLQQYSQRVSLRIRVARNLKCFPLPSRMSLEDRLCLLASVREALRETESGSFFTLSDCSDEEKDVLVRKRVLFPPPSNYFTSAGINRHWPEGRGGLISDDEVVRVWVGEEDHLRIQVLSDSEDFPSLFSRLSSVLSQLEHRLCDKLTDRLNREGGGVFVWEKEFGFITSCPTNVKTGMRASVLCALPLFSHCVTQWANCLGLQVRGARGEASGVGSDGVVDLSPRQRFRISENEVLCSLVTSTQAPLPSSHTVSPNLKDGAHLLPVHLFSSQSEEQLSDEGVDSEGRLLEGEGGLPPDSGSETSGIREGQEEGEVGEGFSAYAESEESVNRRKGDEGGAGSVSSLIVSADRQSRTSESREKERKEKAGNGFPLDEALDAASGMMKEKEEGDDSDC</sequence>
<feature type="compositionally biased region" description="Low complexity" evidence="6">
    <location>
        <begin position="125"/>
        <end position="146"/>
    </location>
</feature>
<dbReference type="EMBL" id="CDMZ01001104">
    <property type="protein sequence ID" value="CEM27257.1"/>
    <property type="molecule type" value="Genomic_DNA"/>
</dbReference>
<dbReference type="GO" id="GO:0004111">
    <property type="term" value="F:creatine kinase activity"/>
    <property type="evidence" value="ECO:0007669"/>
    <property type="project" value="InterPro"/>
</dbReference>
<protein>
    <recommendedName>
        <fullName evidence="7">Phosphagen kinase C-terminal domain-containing protein</fullName>
    </recommendedName>
</protein>
<evidence type="ECO:0000256" key="6">
    <source>
        <dbReference type="SAM" id="MobiDB-lite"/>
    </source>
</evidence>
<evidence type="ECO:0000256" key="2">
    <source>
        <dbReference type="ARBA" id="ARBA00022741"/>
    </source>
</evidence>
<dbReference type="GO" id="GO:0005615">
    <property type="term" value="C:extracellular space"/>
    <property type="evidence" value="ECO:0007669"/>
    <property type="project" value="TreeGrafter"/>
</dbReference>
<feature type="region of interest" description="Disordered" evidence="6">
    <location>
        <begin position="65"/>
        <end position="95"/>
    </location>
</feature>
<comment type="similarity">
    <text evidence="5">Belongs to the ATP:guanido phosphotransferase family.</text>
</comment>
<name>A0A0G4GDJ7_9ALVE</name>
<evidence type="ECO:0000256" key="4">
    <source>
        <dbReference type="ARBA" id="ARBA00022840"/>
    </source>
</evidence>
<dbReference type="GO" id="GO:0005524">
    <property type="term" value="F:ATP binding"/>
    <property type="evidence" value="ECO:0007669"/>
    <property type="project" value="UniProtKB-UniRule"/>
</dbReference>
<keyword evidence="1 5" id="KW-0808">Transferase</keyword>
<evidence type="ECO:0000256" key="1">
    <source>
        <dbReference type="ARBA" id="ARBA00022679"/>
    </source>
</evidence>
<evidence type="ECO:0000259" key="7">
    <source>
        <dbReference type="PROSITE" id="PS51510"/>
    </source>
</evidence>
<dbReference type="Gene3D" id="3.30.590.10">
    <property type="entry name" value="Glutamine synthetase/guanido kinase, catalytic domain"/>
    <property type="match status" value="1"/>
</dbReference>
<feature type="region of interest" description="Disordered" evidence="6">
    <location>
        <begin position="493"/>
        <end position="616"/>
    </location>
</feature>
<feature type="binding site" evidence="5">
    <location>
        <begin position="426"/>
        <end position="431"/>
    </location>
    <ligand>
        <name>ATP</name>
        <dbReference type="ChEBI" id="CHEBI:30616"/>
    </ligand>
</feature>
<reference evidence="8" key="1">
    <citation type="submission" date="2014-11" db="EMBL/GenBank/DDBJ databases">
        <authorList>
            <person name="Otto D Thomas"/>
            <person name="Naeem Raeece"/>
        </authorList>
    </citation>
    <scope>NUCLEOTIDE SEQUENCE</scope>
</reference>
<feature type="binding site" evidence="5">
    <location>
        <begin position="400"/>
        <end position="404"/>
    </location>
    <ligand>
        <name>ATP</name>
        <dbReference type="ChEBI" id="CHEBI:30616"/>
    </ligand>
</feature>
<feature type="compositionally biased region" description="Basic and acidic residues" evidence="6">
    <location>
        <begin position="572"/>
        <end position="588"/>
    </location>
</feature>
<dbReference type="AlphaFoldDB" id="A0A0G4GDJ7"/>
<keyword evidence="2 5" id="KW-0547">Nucleotide-binding</keyword>
<dbReference type="PANTHER" id="PTHR11547">
    <property type="entry name" value="ARGININE OR CREATINE KINASE"/>
    <property type="match status" value="1"/>
</dbReference>
<dbReference type="VEuPathDB" id="CryptoDB:Cvel_613"/>
<evidence type="ECO:0000256" key="5">
    <source>
        <dbReference type="PROSITE-ProRule" id="PRU00843"/>
    </source>
</evidence>
<keyword evidence="3 5" id="KW-0418">Kinase</keyword>
<comment type="caution">
    <text evidence="5">Lacks conserved residue(s) required for the propagation of feature annotation.</text>
</comment>
<dbReference type="GO" id="GO:0046314">
    <property type="term" value="P:phosphocreatine biosynthetic process"/>
    <property type="evidence" value="ECO:0007669"/>
    <property type="project" value="InterPro"/>
</dbReference>
<accession>A0A0G4GDJ7</accession>
<dbReference type="PhylomeDB" id="A0A0G4GDJ7"/>
<gene>
    <name evidence="8" type="ORF">Cvel_613</name>
</gene>